<organism evidence="1 2">
    <name type="scientific">Rhodosorus marinus</name>
    <dbReference type="NCBI Taxonomy" id="101924"/>
    <lineage>
        <taxon>Eukaryota</taxon>
        <taxon>Rhodophyta</taxon>
        <taxon>Stylonematophyceae</taxon>
        <taxon>Stylonematales</taxon>
        <taxon>Stylonemataceae</taxon>
        <taxon>Rhodosorus</taxon>
    </lineage>
</organism>
<comment type="caution">
    <text evidence="1">The sequence shown here is derived from an EMBL/GenBank/DDBJ whole genome shotgun (WGS) entry which is preliminary data.</text>
</comment>
<evidence type="ECO:0008006" key="3">
    <source>
        <dbReference type="Google" id="ProtNLM"/>
    </source>
</evidence>
<keyword evidence="2" id="KW-1185">Reference proteome</keyword>
<dbReference type="Gene3D" id="1.25.40.10">
    <property type="entry name" value="Tetratricopeptide repeat domain"/>
    <property type="match status" value="1"/>
</dbReference>
<proteinExistence type="predicted"/>
<gene>
    <name evidence="1" type="ORF">NDN08_001133</name>
</gene>
<dbReference type="AlphaFoldDB" id="A0AAV8UPY2"/>
<accession>A0AAV8UPY2</accession>
<dbReference type="InterPro" id="IPR011990">
    <property type="entry name" value="TPR-like_helical_dom_sf"/>
</dbReference>
<evidence type="ECO:0000313" key="2">
    <source>
        <dbReference type="Proteomes" id="UP001157974"/>
    </source>
</evidence>
<dbReference type="EMBL" id="JAMWBK010000005">
    <property type="protein sequence ID" value="KAJ8904615.1"/>
    <property type="molecule type" value="Genomic_DNA"/>
</dbReference>
<evidence type="ECO:0000313" key="1">
    <source>
        <dbReference type="EMBL" id="KAJ8904615.1"/>
    </source>
</evidence>
<protein>
    <recommendedName>
        <fullName evidence="3">Ubiquinone biosynthesis protein</fullName>
    </recommendedName>
</protein>
<sequence length="159" mass="17439">MKRPTAQVALSAFRTLQKIGLKGQVLGVFQSLVDAGLERDIRVWNAALGYVSTSRINPSSIDELIGDMQWFGPKPNAESFSIVIRFHTSAGRVSQARYYIEQAEILGLGNSELIRDSIKETNRAATSEMIDLIPALLRSIPTQNTASQGSSNSQQKKDS</sequence>
<dbReference type="Proteomes" id="UP001157974">
    <property type="component" value="Unassembled WGS sequence"/>
</dbReference>
<name>A0AAV8UPY2_9RHOD</name>
<reference evidence="1 2" key="1">
    <citation type="journal article" date="2023" name="Nat. Commun.">
        <title>Origin of minicircular mitochondrial genomes in red algae.</title>
        <authorList>
            <person name="Lee Y."/>
            <person name="Cho C.H."/>
            <person name="Lee Y.M."/>
            <person name="Park S.I."/>
            <person name="Yang J.H."/>
            <person name="West J.A."/>
            <person name="Bhattacharya D."/>
            <person name="Yoon H.S."/>
        </authorList>
    </citation>
    <scope>NUCLEOTIDE SEQUENCE [LARGE SCALE GENOMIC DNA]</scope>
    <source>
        <strain evidence="1 2">CCMP1338</strain>
        <tissue evidence="1">Whole cell</tissue>
    </source>
</reference>